<gene>
    <name evidence="1" type="ORF">GRQ65_09425</name>
</gene>
<dbReference type="AlphaFoldDB" id="A0A6L7ESW7"/>
<dbReference type="Proteomes" id="UP000473325">
    <property type="component" value="Unassembled WGS sequence"/>
</dbReference>
<dbReference type="SUPFAM" id="SSF52540">
    <property type="entry name" value="P-loop containing nucleoside triphosphate hydrolases"/>
    <property type="match status" value="1"/>
</dbReference>
<organism evidence="1 2">
    <name type="scientific">Nocardioides flavescens</name>
    <dbReference type="NCBI Taxonomy" id="2691959"/>
    <lineage>
        <taxon>Bacteria</taxon>
        <taxon>Bacillati</taxon>
        <taxon>Actinomycetota</taxon>
        <taxon>Actinomycetes</taxon>
        <taxon>Propionibacteriales</taxon>
        <taxon>Nocardioidaceae</taxon>
        <taxon>Nocardioides</taxon>
    </lineage>
</organism>
<evidence type="ECO:0000313" key="2">
    <source>
        <dbReference type="Proteomes" id="UP000473325"/>
    </source>
</evidence>
<name>A0A6L7ESW7_9ACTN</name>
<proteinExistence type="predicted"/>
<evidence type="ECO:0000313" key="1">
    <source>
        <dbReference type="EMBL" id="MXG89770.1"/>
    </source>
</evidence>
<keyword evidence="2" id="KW-1185">Reference proteome</keyword>
<protein>
    <recommendedName>
        <fullName evidence="3">Sulfotransferase family protein</fullName>
    </recommendedName>
</protein>
<dbReference type="RefSeq" id="WP_160877561.1">
    <property type="nucleotide sequence ID" value="NZ_WUEK01000005.1"/>
</dbReference>
<dbReference type="InterPro" id="IPR027417">
    <property type="entry name" value="P-loop_NTPase"/>
</dbReference>
<evidence type="ECO:0008006" key="3">
    <source>
        <dbReference type="Google" id="ProtNLM"/>
    </source>
</evidence>
<dbReference type="Gene3D" id="3.40.50.300">
    <property type="entry name" value="P-loop containing nucleotide triphosphate hydrolases"/>
    <property type="match status" value="1"/>
</dbReference>
<dbReference type="EMBL" id="WUEK01000005">
    <property type="protein sequence ID" value="MXG89770.1"/>
    <property type="molecule type" value="Genomic_DNA"/>
</dbReference>
<reference evidence="1 2" key="1">
    <citation type="submission" date="2019-12" db="EMBL/GenBank/DDBJ databases">
        <authorList>
            <person name="Kun Z."/>
        </authorList>
    </citation>
    <scope>NUCLEOTIDE SEQUENCE [LARGE SCALE GENOMIC DNA]</scope>
    <source>
        <strain evidence="1 2">YIM 123512</strain>
    </source>
</reference>
<sequence length="215" mass="23628">MILSHEHGFVFMKTRKTAGTSVEIALSRVCGPDDVITPVLEESLRAELGGRGPQNHTAPPLERKAFNHMPVSMVRRMVGRARFESYLSFAIERNPWDAVVSLFHWAHREGGAPAGPGAFAAYVASPAVAEFAEKNQRIYRLQGRVAVDRVLRYESLADELGALWTELGLPGSPDLPHAKAGVRPAGSYRELYDDASRQRVAALFAAPIAELGYEF</sequence>
<comment type="caution">
    <text evidence="1">The sequence shown here is derived from an EMBL/GenBank/DDBJ whole genome shotgun (WGS) entry which is preliminary data.</text>
</comment>
<accession>A0A6L7ESW7</accession>